<protein>
    <recommendedName>
        <fullName evidence="3">SCD domain-containing protein</fullName>
    </recommendedName>
</protein>
<organism evidence="4 5">
    <name type="scientific">Phyllotreta striolata</name>
    <name type="common">Striped flea beetle</name>
    <name type="synonym">Crioceris striolata</name>
    <dbReference type="NCBI Taxonomy" id="444603"/>
    <lineage>
        <taxon>Eukaryota</taxon>
        <taxon>Metazoa</taxon>
        <taxon>Ecdysozoa</taxon>
        <taxon>Arthropoda</taxon>
        <taxon>Hexapoda</taxon>
        <taxon>Insecta</taxon>
        <taxon>Pterygota</taxon>
        <taxon>Neoptera</taxon>
        <taxon>Endopterygota</taxon>
        <taxon>Coleoptera</taxon>
        <taxon>Polyphaga</taxon>
        <taxon>Cucujiformia</taxon>
        <taxon>Chrysomeloidea</taxon>
        <taxon>Chrysomelidae</taxon>
        <taxon>Galerucinae</taxon>
        <taxon>Alticini</taxon>
        <taxon>Phyllotreta</taxon>
    </lineage>
</organism>
<proteinExistence type="inferred from homology"/>
<name>A0A9N9XQM7_PHYSR</name>
<dbReference type="GO" id="GO:0000785">
    <property type="term" value="C:chromatin"/>
    <property type="evidence" value="ECO:0007669"/>
    <property type="project" value="TreeGrafter"/>
</dbReference>
<reference evidence="4" key="1">
    <citation type="submission" date="2022-01" db="EMBL/GenBank/DDBJ databases">
        <authorList>
            <person name="King R."/>
        </authorList>
    </citation>
    <scope>NUCLEOTIDE SEQUENCE</scope>
</reference>
<dbReference type="Proteomes" id="UP001153712">
    <property type="component" value="Chromosome 4"/>
</dbReference>
<evidence type="ECO:0000259" key="3">
    <source>
        <dbReference type="Pfam" id="PF21581"/>
    </source>
</evidence>
<sequence length="1008" mass="117409">MESPRKRARTHKNPSTPGSCQSLQPANLYRSYENSEYSSSTSRSKSDESDISSEYTNYTQDYETFFESVRRVNAKGGIWKLYKPVDEDSLYHDILKQPQYTKQIAIDLLNNWENDPLNVIQSLVQLFVNLCGFKEFVAPEIYHIKNFQAYAEAIMNDLCEDESSDIIMCGRCLFNEKYEGTTQILRMGVYSFISNFIIIAFKKGILSPDNDRLTKCLQIILKVMSKQRLRQIMHTGIIISNKILSSLIMTYNLISNEFKFSPSDSNTEQALSENRNFLMLLINGYYLNFRNIYYSKFVQYATKLNQLKVECIRECKFWIKAHPRIFISNWEILKIINFYIHDACKDVRLAALHTLDEVFKCPEALQHITIEYMKDLIKIIKGRFDDVDRQVSIKALGVIQTIVLCHHELISQEVVDAFSKLIFCHSAPNGIEAAKLYTAYLKVSFNSTSASTRMSEDNYLLINIVNLYRKQQQANAKEYLIESFLRGCDDLLNWDSFYNLFYKIRDEDKTNILALSEIFAEFISQFLTGKTSVMRIRSEIYPPAEQNIHKKIVNLFENFRDLIQYHETPKISSELFRVVLLVDYDCPDTDNYSLMELERMFHAAFHSFKTCREPEMMYLNRATGVMAVLKSLDGVKRCADPILPNLIEETVASAKSYLINPVVEDSFLLLKLAALLKHFDLTNYFAVQELVVPFENLFDLHSIVGLTNSCAEYLKWQLKSAESITRSADEAQAISSLRFNCELVLDELFRLLKDDHLLTAIKSEVFFIICNFFTSFNAELNLIGTIRKKLFLILKLDITKDKSKQAILWYYVEKNVVFNLDMPIEERKKYLKSYVRLIEKKILSSECLINVLKLYSTHSEEYGEIVEWILSSFIEADSKNHRIGKTQDNNSVLLVLLTLFETYENILNVNGAVDFDSEEGNNLKALSQEFAFYKPLFQKRETIIDQFLDMVFFKNDLRLLPVIYLLEPFFKNIKEENTRNLFNKFGDFMKPYSKVDCIVWLKKLLKSK</sequence>
<dbReference type="EMBL" id="OU900097">
    <property type="protein sequence ID" value="CAG9861159.1"/>
    <property type="molecule type" value="Genomic_DNA"/>
</dbReference>
<dbReference type="OrthoDB" id="498590at2759"/>
<dbReference type="GO" id="GO:0008278">
    <property type="term" value="C:cohesin complex"/>
    <property type="evidence" value="ECO:0007669"/>
    <property type="project" value="TreeGrafter"/>
</dbReference>
<keyword evidence="5" id="KW-1185">Reference proteome</keyword>
<feature type="compositionally biased region" description="Low complexity" evidence="2">
    <location>
        <begin position="29"/>
        <end position="43"/>
    </location>
</feature>
<evidence type="ECO:0000256" key="1">
    <source>
        <dbReference type="ARBA" id="ARBA00005486"/>
    </source>
</evidence>
<feature type="compositionally biased region" description="Basic residues" evidence="2">
    <location>
        <begin position="1"/>
        <end position="12"/>
    </location>
</feature>
<feature type="region of interest" description="Disordered" evidence="2">
    <location>
        <begin position="1"/>
        <end position="52"/>
    </location>
</feature>
<dbReference type="InterPro" id="IPR039662">
    <property type="entry name" value="Cohesin_Scc3/SA"/>
</dbReference>
<dbReference type="GO" id="GO:0007062">
    <property type="term" value="P:sister chromatid cohesion"/>
    <property type="evidence" value="ECO:0007669"/>
    <property type="project" value="TreeGrafter"/>
</dbReference>
<evidence type="ECO:0000313" key="4">
    <source>
        <dbReference type="EMBL" id="CAG9861159.1"/>
    </source>
</evidence>
<dbReference type="InterPro" id="IPR020839">
    <property type="entry name" value="SCD"/>
</dbReference>
<feature type="domain" description="SCD" evidence="3">
    <location>
        <begin position="306"/>
        <end position="366"/>
    </location>
</feature>
<dbReference type="GO" id="GO:0003682">
    <property type="term" value="F:chromatin binding"/>
    <property type="evidence" value="ECO:0007669"/>
    <property type="project" value="TreeGrafter"/>
</dbReference>
<evidence type="ECO:0000313" key="5">
    <source>
        <dbReference type="Proteomes" id="UP001153712"/>
    </source>
</evidence>
<dbReference type="PANTHER" id="PTHR11199:SF0">
    <property type="entry name" value="LD34181P-RELATED"/>
    <property type="match status" value="1"/>
</dbReference>
<accession>A0A9N9XQM7</accession>
<gene>
    <name evidence="4" type="ORF">PHYEVI_LOCUS7502</name>
</gene>
<feature type="compositionally biased region" description="Polar residues" evidence="2">
    <location>
        <begin position="13"/>
        <end position="25"/>
    </location>
</feature>
<evidence type="ECO:0000256" key="2">
    <source>
        <dbReference type="SAM" id="MobiDB-lite"/>
    </source>
</evidence>
<comment type="similarity">
    <text evidence="1">Belongs to the SCC3 family.</text>
</comment>
<dbReference type="AlphaFoldDB" id="A0A9N9XQM7"/>
<dbReference type="Pfam" id="PF21581">
    <property type="entry name" value="SCD"/>
    <property type="match status" value="1"/>
</dbReference>
<dbReference type="PANTHER" id="PTHR11199">
    <property type="entry name" value="STROMAL ANTIGEN"/>
    <property type="match status" value="1"/>
</dbReference>
<dbReference type="GO" id="GO:0005634">
    <property type="term" value="C:nucleus"/>
    <property type="evidence" value="ECO:0007669"/>
    <property type="project" value="TreeGrafter"/>
</dbReference>